<dbReference type="AlphaFoldDB" id="A0A2T9JXX5"/>
<dbReference type="EMBL" id="QDKP01000009">
    <property type="protein sequence ID" value="PVM88560.1"/>
    <property type="molecule type" value="Genomic_DNA"/>
</dbReference>
<dbReference type="Proteomes" id="UP000244913">
    <property type="component" value="Unassembled WGS sequence"/>
</dbReference>
<evidence type="ECO:0000313" key="3">
    <source>
        <dbReference type="Proteomes" id="UP000244913"/>
    </source>
</evidence>
<keyword evidence="3" id="KW-1185">Reference proteome</keyword>
<feature type="region of interest" description="Disordered" evidence="1">
    <location>
        <begin position="1"/>
        <end position="57"/>
    </location>
</feature>
<organism evidence="2 3">
    <name type="scientific">Caulobacter radicis</name>
    <dbReference type="NCBI Taxonomy" id="2172650"/>
    <lineage>
        <taxon>Bacteria</taxon>
        <taxon>Pseudomonadati</taxon>
        <taxon>Pseudomonadota</taxon>
        <taxon>Alphaproteobacteria</taxon>
        <taxon>Caulobacterales</taxon>
        <taxon>Caulobacteraceae</taxon>
        <taxon>Caulobacter</taxon>
    </lineage>
</organism>
<reference evidence="2 3" key="1">
    <citation type="submission" date="2018-04" db="EMBL/GenBank/DDBJ databases">
        <title>The genome sequence of Caulobacter sp. 736.</title>
        <authorList>
            <person name="Gao J."/>
            <person name="Sun J."/>
        </authorList>
    </citation>
    <scope>NUCLEOTIDE SEQUENCE [LARGE SCALE GENOMIC DNA]</scope>
    <source>
        <strain evidence="2 3">736</strain>
    </source>
</reference>
<name>A0A2T9JXX5_9CAUL</name>
<accession>A0A2T9JXX5</accession>
<proteinExistence type="predicted"/>
<comment type="caution">
    <text evidence="2">The sequence shown here is derived from an EMBL/GenBank/DDBJ whole genome shotgun (WGS) entry which is preliminary data.</text>
</comment>
<feature type="compositionally biased region" description="Basic residues" evidence="1">
    <location>
        <begin position="36"/>
        <end position="46"/>
    </location>
</feature>
<gene>
    <name evidence="2" type="ORF">DDF65_01695</name>
</gene>
<protein>
    <submittedName>
        <fullName evidence="2">Uncharacterized protein</fullName>
    </submittedName>
</protein>
<evidence type="ECO:0000313" key="2">
    <source>
        <dbReference type="EMBL" id="PVM88560.1"/>
    </source>
</evidence>
<sequence length="74" mass="7978">MVAAPAFAGGGAQVIPARRGRSARLEAGRGRGGAGRGRRGRGRARRGSGSGRDLGRRRRRSWDALLKELKWLLK</sequence>
<evidence type="ECO:0000256" key="1">
    <source>
        <dbReference type="SAM" id="MobiDB-lite"/>
    </source>
</evidence>